<reference evidence="1 2" key="1">
    <citation type="submission" date="2019-10" db="EMBL/GenBank/DDBJ databases">
        <title>Streptomyces sp. nov., a novel actinobacterium isolated from alkaline environment.</title>
        <authorList>
            <person name="Golinska P."/>
        </authorList>
    </citation>
    <scope>NUCLEOTIDE SEQUENCE [LARGE SCALE GENOMIC DNA]</scope>
    <source>
        <strain evidence="1 2">OF1</strain>
    </source>
</reference>
<dbReference type="EMBL" id="VJYK02000013">
    <property type="protein sequence ID" value="MQS00784.1"/>
    <property type="molecule type" value="Genomic_DNA"/>
</dbReference>
<evidence type="ECO:0000313" key="1">
    <source>
        <dbReference type="EMBL" id="MQS00784.1"/>
    </source>
</evidence>
<protein>
    <submittedName>
        <fullName evidence="1">Uncharacterized protein</fullName>
    </submittedName>
</protein>
<keyword evidence="2" id="KW-1185">Reference proteome</keyword>
<comment type="caution">
    <text evidence="1">The sequence shown here is derived from an EMBL/GenBank/DDBJ whole genome shotgun (WGS) entry which is preliminary data.</text>
</comment>
<accession>A0A5P0YK81</accession>
<proteinExistence type="predicted"/>
<evidence type="ECO:0000313" key="2">
    <source>
        <dbReference type="Proteomes" id="UP000320857"/>
    </source>
</evidence>
<dbReference type="Proteomes" id="UP000320857">
    <property type="component" value="Unassembled WGS sequence"/>
</dbReference>
<name>A0A5P0YK81_9ACTN</name>
<dbReference type="AlphaFoldDB" id="A0A5P0YK81"/>
<sequence>MFAAWFRHRHVGKEPGTTLPAGTVCDILWATARAEDRLEHIRVKQGPGYLDLVLLHSTETPDEALRAAQRLCARAYATAPFLSDWEARSMQMLDIPDPRNPPSH</sequence>
<gene>
    <name evidence="1" type="ORF">FNX44_002570</name>
</gene>
<organism evidence="1 2">
    <name type="scientific">Streptomyces alkaliterrae</name>
    <dbReference type="NCBI Taxonomy" id="2213162"/>
    <lineage>
        <taxon>Bacteria</taxon>
        <taxon>Bacillati</taxon>
        <taxon>Actinomycetota</taxon>
        <taxon>Actinomycetes</taxon>
        <taxon>Kitasatosporales</taxon>
        <taxon>Streptomycetaceae</taxon>
        <taxon>Streptomyces</taxon>
    </lineage>
</organism>